<evidence type="ECO:0000313" key="2">
    <source>
        <dbReference type="EMBL" id="UTV29386.1"/>
    </source>
</evidence>
<gene>
    <name evidence="2" type="ORF">NNL38_20385</name>
</gene>
<proteinExistence type="predicted"/>
<dbReference type="InterPro" id="IPR032871">
    <property type="entry name" value="AHH_dom_containing"/>
</dbReference>
<feature type="region of interest" description="Disordered" evidence="1">
    <location>
        <begin position="1"/>
        <end position="30"/>
    </location>
</feature>
<evidence type="ECO:0000313" key="3">
    <source>
        <dbReference type="Proteomes" id="UP001057998"/>
    </source>
</evidence>
<reference evidence="2" key="1">
    <citation type="submission" date="2022-07" db="EMBL/GenBank/DDBJ databases">
        <title>Genome sequencing of Photobacterium atrarenae GJH2-4.</title>
        <authorList>
            <person name="Park S.-J."/>
        </authorList>
    </citation>
    <scope>NUCLEOTIDE SEQUENCE</scope>
    <source>
        <strain evidence="2">GJH2-4</strain>
    </source>
</reference>
<organism evidence="2 3">
    <name type="scientific">Photobacterium atrarenae</name>
    <dbReference type="NCBI Taxonomy" id="865757"/>
    <lineage>
        <taxon>Bacteria</taxon>
        <taxon>Pseudomonadati</taxon>
        <taxon>Pseudomonadota</taxon>
        <taxon>Gammaproteobacteria</taxon>
        <taxon>Vibrionales</taxon>
        <taxon>Vibrionaceae</taxon>
        <taxon>Photobacterium</taxon>
    </lineage>
</organism>
<protein>
    <submittedName>
        <fullName evidence="2">AHH domain-containing protein</fullName>
    </submittedName>
</protein>
<evidence type="ECO:0000256" key="1">
    <source>
        <dbReference type="SAM" id="MobiDB-lite"/>
    </source>
</evidence>
<name>A0ABY5GJR6_9GAMM</name>
<keyword evidence="3" id="KW-1185">Reference proteome</keyword>
<dbReference type="Proteomes" id="UP001057998">
    <property type="component" value="Chromosome 2"/>
</dbReference>
<dbReference type="RefSeq" id="WP_255390704.1">
    <property type="nucleotide sequence ID" value="NZ_CP101509.1"/>
</dbReference>
<dbReference type="EMBL" id="CP101509">
    <property type="protein sequence ID" value="UTV29386.1"/>
    <property type="molecule type" value="Genomic_DNA"/>
</dbReference>
<dbReference type="Pfam" id="PF14412">
    <property type="entry name" value="AHH"/>
    <property type="match status" value="1"/>
</dbReference>
<sequence length="142" mass="16659">MQEPHHPTNVLSRNLTSIGEHKPSPRHDPHHIIMGAGRFRQMEMMSARLNLHIFGIGINDPRNGVWLPRNRKDSGHWTTPDAPSHKQIHRYNYETWIVKNLSNDMLPEQVFLNRLRNIKNKLKNSTYPDEVMAKKNPEWEGD</sequence>
<feature type="compositionally biased region" description="Basic and acidic residues" evidence="1">
    <location>
        <begin position="19"/>
        <end position="30"/>
    </location>
</feature>
<accession>A0ABY5GJR6</accession>